<evidence type="ECO:0000256" key="8">
    <source>
        <dbReference type="ARBA" id="ARBA00023054"/>
    </source>
</evidence>
<keyword evidence="4 14" id="KW-0493">Microtubule</keyword>
<keyword evidence="7 13" id="KW-0067">ATP-binding</keyword>
<dbReference type="InterPro" id="IPR019821">
    <property type="entry name" value="Kinesin_motor_CS"/>
</dbReference>
<keyword evidence="3" id="KW-0132">Cell division</keyword>
<reference evidence="17 18" key="1">
    <citation type="submission" date="2016-07" db="EMBL/GenBank/DDBJ databases">
        <title>Pervasive Adenine N6-methylation of Active Genes in Fungi.</title>
        <authorList>
            <consortium name="DOE Joint Genome Institute"/>
            <person name="Mondo S.J."/>
            <person name="Dannebaum R.O."/>
            <person name="Kuo R.C."/>
            <person name="Labutti K."/>
            <person name="Haridas S."/>
            <person name="Kuo A."/>
            <person name="Salamov A."/>
            <person name="Ahrendt S.R."/>
            <person name="Lipzen A."/>
            <person name="Sullivan W."/>
            <person name="Andreopoulos W.B."/>
            <person name="Clum A."/>
            <person name="Lindquist E."/>
            <person name="Daum C."/>
            <person name="Ramamoorthy G.K."/>
            <person name="Gryganskyi A."/>
            <person name="Culley D."/>
            <person name="Magnuson J.K."/>
            <person name="James T.Y."/>
            <person name="O'Malley M.A."/>
            <person name="Stajich J.E."/>
            <person name="Spatafora J.W."/>
            <person name="Visel A."/>
            <person name="Grigoriev I.V."/>
        </authorList>
    </citation>
    <scope>NUCLEOTIDE SEQUENCE [LARGE SCALE GENOMIC DNA]</scope>
    <source>
        <strain evidence="17 18">JEL800</strain>
    </source>
</reference>
<dbReference type="InterPro" id="IPR047241">
    <property type="entry name" value="KIF11-like_kin_motor_dom"/>
</dbReference>
<evidence type="ECO:0000256" key="12">
    <source>
        <dbReference type="ARBA" id="ARBA00034704"/>
    </source>
</evidence>
<dbReference type="SUPFAM" id="SSF52540">
    <property type="entry name" value="P-loop containing nucleoside triphosphate hydrolases"/>
    <property type="match status" value="1"/>
</dbReference>
<evidence type="ECO:0000256" key="1">
    <source>
        <dbReference type="ARBA" id="ARBA00004245"/>
    </source>
</evidence>
<evidence type="ECO:0000256" key="11">
    <source>
        <dbReference type="ARBA" id="ARBA00023306"/>
    </source>
</evidence>
<keyword evidence="5 13" id="KW-0547">Nucleotide-binding</keyword>
<feature type="coiled-coil region" evidence="15">
    <location>
        <begin position="354"/>
        <end position="381"/>
    </location>
</feature>
<gene>
    <name evidence="17" type="ORF">BCR33DRAFT_965</name>
</gene>
<dbReference type="Gene3D" id="3.40.850.10">
    <property type="entry name" value="Kinesin motor domain"/>
    <property type="match status" value="1"/>
</dbReference>
<sequence length="398" mass="44224">MSSESKETNINVVVRVRPRNQKEIRENSPIVISTSGVKGKDLHVKANPSDPQSKTYSFDKVFGPDADQQMVYDEVVAPILEEVLMGYNCTIFAYGQTGTGKTHTMEGDLTSCAGKDAGIIPRTLYRLFDKLEKEDSEYSVRVSFLEIYNEELRDLLSPDDPTVPSVKLKIFEDMNRRGSNEVQGMEKILVNSAQDVITILQKGSNKRQTAATKMNEASSRSHCIFTITVHIKETTSDGEDLLKVGKLNLVDLAGSENVGRSGAEKGRAKEAGMINQSLLTLGRVINALVEKGLHIPYRESKLTRLLQDSLGGKTKTCIVAAVSPAKCNLEESLSTLDYAHRAKNIRNKPEVNQRMTKKALIREYETQIERLKMDLQATRDKNGVYLAAEVVPTELKIT</sequence>
<dbReference type="PROSITE" id="PS50067">
    <property type="entry name" value="KINESIN_MOTOR_2"/>
    <property type="match status" value="1"/>
</dbReference>
<evidence type="ECO:0000256" key="3">
    <source>
        <dbReference type="ARBA" id="ARBA00022618"/>
    </source>
</evidence>
<dbReference type="STRING" id="329046.A0A1Y2D2H7"/>
<keyword evidence="10" id="KW-0206">Cytoskeleton</keyword>
<evidence type="ECO:0000256" key="15">
    <source>
        <dbReference type="SAM" id="Coils"/>
    </source>
</evidence>
<dbReference type="SMART" id="SM00129">
    <property type="entry name" value="KISc"/>
    <property type="match status" value="1"/>
</dbReference>
<evidence type="ECO:0000256" key="14">
    <source>
        <dbReference type="RuleBase" id="RU000394"/>
    </source>
</evidence>
<keyword evidence="18" id="KW-1185">Reference proteome</keyword>
<evidence type="ECO:0000256" key="6">
    <source>
        <dbReference type="ARBA" id="ARBA00022776"/>
    </source>
</evidence>
<dbReference type="GO" id="GO:0007018">
    <property type="term" value="P:microtubule-based movement"/>
    <property type="evidence" value="ECO:0007669"/>
    <property type="project" value="InterPro"/>
</dbReference>
<evidence type="ECO:0000256" key="4">
    <source>
        <dbReference type="ARBA" id="ARBA00022701"/>
    </source>
</evidence>
<evidence type="ECO:0000256" key="2">
    <source>
        <dbReference type="ARBA" id="ARBA00022490"/>
    </source>
</evidence>
<evidence type="ECO:0000313" key="18">
    <source>
        <dbReference type="Proteomes" id="UP000193642"/>
    </source>
</evidence>
<dbReference type="PROSITE" id="PS00411">
    <property type="entry name" value="KINESIN_MOTOR_1"/>
    <property type="match status" value="1"/>
</dbReference>
<keyword evidence="6" id="KW-0498">Mitosis</keyword>
<name>A0A1Y2D2H7_9FUNG</name>
<dbReference type="GO" id="GO:0000073">
    <property type="term" value="P:initial mitotic spindle pole body separation"/>
    <property type="evidence" value="ECO:0007669"/>
    <property type="project" value="TreeGrafter"/>
</dbReference>
<comment type="caution">
    <text evidence="17">The sequence shown here is derived from an EMBL/GenBank/DDBJ whole genome shotgun (WGS) entry which is preliminary data.</text>
</comment>
<feature type="binding site" evidence="13">
    <location>
        <begin position="95"/>
        <end position="102"/>
    </location>
    <ligand>
        <name>ATP</name>
        <dbReference type="ChEBI" id="CHEBI:30616"/>
    </ligand>
</feature>
<accession>A0A1Y2D2H7</accession>
<dbReference type="InterPro" id="IPR001752">
    <property type="entry name" value="Kinesin_motor_dom"/>
</dbReference>
<dbReference type="EMBL" id="MCGO01000001">
    <property type="protein sequence ID" value="ORY53460.1"/>
    <property type="molecule type" value="Genomic_DNA"/>
</dbReference>
<dbReference type="PANTHER" id="PTHR47970:SF12">
    <property type="entry name" value="KINESIN FAMILY MEMBER 11"/>
    <property type="match status" value="1"/>
</dbReference>
<dbReference type="OrthoDB" id="3176171at2759"/>
<organism evidence="17 18">
    <name type="scientific">Rhizoclosmatium globosum</name>
    <dbReference type="NCBI Taxonomy" id="329046"/>
    <lineage>
        <taxon>Eukaryota</taxon>
        <taxon>Fungi</taxon>
        <taxon>Fungi incertae sedis</taxon>
        <taxon>Chytridiomycota</taxon>
        <taxon>Chytridiomycota incertae sedis</taxon>
        <taxon>Chytridiomycetes</taxon>
        <taxon>Chytridiales</taxon>
        <taxon>Chytriomycetaceae</taxon>
        <taxon>Rhizoclosmatium</taxon>
    </lineage>
</organism>
<keyword evidence="2" id="KW-0963">Cytoplasm</keyword>
<keyword evidence="9 13" id="KW-0505">Motor protein</keyword>
<evidence type="ECO:0000256" key="7">
    <source>
        <dbReference type="ARBA" id="ARBA00022840"/>
    </source>
</evidence>
<proteinExistence type="inferred from homology"/>
<dbReference type="PRINTS" id="PR00380">
    <property type="entry name" value="KINESINHEAVY"/>
</dbReference>
<dbReference type="GO" id="GO:0072686">
    <property type="term" value="C:mitotic spindle"/>
    <property type="evidence" value="ECO:0007669"/>
    <property type="project" value="TreeGrafter"/>
</dbReference>
<dbReference type="PANTHER" id="PTHR47970">
    <property type="entry name" value="KINESIN-LIKE PROTEIN KIF11"/>
    <property type="match status" value="1"/>
</dbReference>
<dbReference type="GO" id="GO:0005876">
    <property type="term" value="C:spindle microtubule"/>
    <property type="evidence" value="ECO:0007669"/>
    <property type="project" value="TreeGrafter"/>
</dbReference>
<dbReference type="CDD" id="cd01364">
    <property type="entry name" value="KISc_BimC_Eg5"/>
    <property type="match status" value="1"/>
</dbReference>
<comment type="similarity">
    <text evidence="12">Belongs to the TRAFAC class myosin-kinesin ATPase superfamily. Kinesin family. KIN-5/BimC subfamily.</text>
</comment>
<dbReference type="GO" id="GO:0005634">
    <property type="term" value="C:nucleus"/>
    <property type="evidence" value="ECO:0007669"/>
    <property type="project" value="TreeGrafter"/>
</dbReference>
<evidence type="ECO:0000256" key="13">
    <source>
        <dbReference type="PROSITE-ProRule" id="PRU00283"/>
    </source>
</evidence>
<dbReference type="FunFam" id="3.40.850.10:FF:000051">
    <property type="entry name" value="Kinesin-like protein bimC"/>
    <property type="match status" value="1"/>
</dbReference>
<dbReference type="GO" id="GO:0005524">
    <property type="term" value="F:ATP binding"/>
    <property type="evidence" value="ECO:0007669"/>
    <property type="project" value="UniProtKB-UniRule"/>
</dbReference>
<dbReference type="Pfam" id="PF00225">
    <property type="entry name" value="Kinesin"/>
    <property type="match status" value="1"/>
</dbReference>
<evidence type="ECO:0000256" key="10">
    <source>
        <dbReference type="ARBA" id="ARBA00023212"/>
    </source>
</evidence>
<evidence type="ECO:0000259" key="16">
    <source>
        <dbReference type="PROSITE" id="PS50067"/>
    </source>
</evidence>
<protein>
    <recommendedName>
        <fullName evidence="14">Kinesin-like protein</fullName>
    </recommendedName>
</protein>
<evidence type="ECO:0000313" key="17">
    <source>
        <dbReference type="EMBL" id="ORY53460.1"/>
    </source>
</evidence>
<dbReference type="InterPro" id="IPR027417">
    <property type="entry name" value="P-loop_NTPase"/>
</dbReference>
<evidence type="ECO:0000256" key="9">
    <source>
        <dbReference type="ARBA" id="ARBA00023175"/>
    </source>
</evidence>
<dbReference type="GO" id="GO:0008574">
    <property type="term" value="F:plus-end-directed microtubule motor activity"/>
    <property type="evidence" value="ECO:0007669"/>
    <property type="project" value="TreeGrafter"/>
</dbReference>
<dbReference type="GO" id="GO:0051301">
    <property type="term" value="P:cell division"/>
    <property type="evidence" value="ECO:0007669"/>
    <property type="project" value="UniProtKB-KW"/>
</dbReference>
<feature type="domain" description="Kinesin motor" evidence="16">
    <location>
        <begin position="9"/>
        <end position="345"/>
    </location>
</feature>
<evidence type="ECO:0000256" key="5">
    <source>
        <dbReference type="ARBA" id="ARBA00022741"/>
    </source>
</evidence>
<keyword evidence="8 15" id="KW-0175">Coiled coil</keyword>
<keyword evidence="11" id="KW-0131">Cell cycle</keyword>
<dbReference type="Proteomes" id="UP000193642">
    <property type="component" value="Unassembled WGS sequence"/>
</dbReference>
<dbReference type="AlphaFoldDB" id="A0A1Y2D2H7"/>
<dbReference type="GO" id="GO:0008017">
    <property type="term" value="F:microtubule binding"/>
    <property type="evidence" value="ECO:0007669"/>
    <property type="project" value="InterPro"/>
</dbReference>
<comment type="subcellular location">
    <subcellularLocation>
        <location evidence="1">Cytoplasm</location>
        <location evidence="1">Cytoskeleton</location>
    </subcellularLocation>
</comment>
<dbReference type="InterPro" id="IPR047149">
    <property type="entry name" value="KIF11-like"/>
</dbReference>
<dbReference type="InterPro" id="IPR036961">
    <property type="entry name" value="Kinesin_motor_dom_sf"/>
</dbReference>